<keyword evidence="4" id="KW-0539">Nucleus</keyword>
<evidence type="ECO:0000259" key="5">
    <source>
        <dbReference type="PROSITE" id="PS51059"/>
    </source>
</evidence>
<sequence length="345" mass="38707">MAAMNEKVLDKCGGNISSLKRKRDNPAARCADACNTSKLHKHPANNSVVRFYVDEGHKAKIKCHFNMQIIQSYQNFMTSALPKRILLRQGGEWKDFPKQITVKCPDYGIGTILAPANCSNTCVNYSDVDENGIVHMMLCRVVMGNVEIVHHGSKQHRPSNEYFDSGVDDIKNPQHYIVWDMNVNSHIYSEFVVTIKLPSRVKDSPATEEDCHNLSEVSSLILSSGSPDSVSQDMNLQASPALGGHYEAPMLGDKVERAPSTPWMPFSMLFAAISTKVSAENMDMVNSCYEEFKSKKISRVDLVKKLRYIVGDRMLISTIMRLQDKLPPLSRHEAPNTWAKMMAKP</sequence>
<comment type="subcellular location">
    <subcellularLocation>
        <location evidence="1">Nucleus</location>
    </subcellularLocation>
</comment>
<proteinExistence type="predicted"/>
<keyword evidence="3" id="KW-0346">Stress response</keyword>
<evidence type="ECO:0000256" key="1">
    <source>
        <dbReference type="ARBA" id="ARBA00004123"/>
    </source>
</evidence>
<evidence type="ECO:0008006" key="9">
    <source>
        <dbReference type="Google" id="ProtNLM"/>
    </source>
</evidence>
<name>A0A0E0F134_9ORYZ</name>
<dbReference type="HOGENOM" id="CLU_805057_0_0_1"/>
<dbReference type="PANTHER" id="PTHR32263">
    <property type="entry name" value="INACTIVE POLY [ADP-RIBOSE] POLYMERASE SRO4-RELATED"/>
    <property type="match status" value="1"/>
</dbReference>
<dbReference type="Proteomes" id="UP000008021">
    <property type="component" value="Chromosome 10"/>
</dbReference>
<dbReference type="SUPFAM" id="SSF56399">
    <property type="entry name" value="ADP-ribosylation"/>
    <property type="match status" value="1"/>
</dbReference>
<evidence type="ECO:0000259" key="6">
    <source>
        <dbReference type="PROSITE" id="PS51879"/>
    </source>
</evidence>
<dbReference type="PROSITE" id="PS51059">
    <property type="entry name" value="PARP_CATALYTIC"/>
    <property type="match status" value="1"/>
</dbReference>
<organism evidence="7">
    <name type="scientific">Oryza meridionalis</name>
    <dbReference type="NCBI Taxonomy" id="40149"/>
    <lineage>
        <taxon>Eukaryota</taxon>
        <taxon>Viridiplantae</taxon>
        <taxon>Streptophyta</taxon>
        <taxon>Embryophyta</taxon>
        <taxon>Tracheophyta</taxon>
        <taxon>Spermatophyta</taxon>
        <taxon>Magnoliopsida</taxon>
        <taxon>Liliopsida</taxon>
        <taxon>Poales</taxon>
        <taxon>Poaceae</taxon>
        <taxon>BOP clade</taxon>
        <taxon>Oryzoideae</taxon>
        <taxon>Oryzeae</taxon>
        <taxon>Oryzinae</taxon>
        <taxon>Oryza</taxon>
    </lineage>
</organism>
<evidence type="ECO:0000256" key="3">
    <source>
        <dbReference type="ARBA" id="ARBA00023016"/>
    </source>
</evidence>
<reference evidence="7" key="2">
    <citation type="submission" date="2018-05" db="EMBL/GenBank/DDBJ databases">
        <title>OmerRS3 (Oryza meridionalis Reference Sequence Version 3).</title>
        <authorList>
            <person name="Zhang J."/>
            <person name="Kudrna D."/>
            <person name="Lee S."/>
            <person name="Talag J."/>
            <person name="Welchert J."/>
            <person name="Wing R.A."/>
        </authorList>
    </citation>
    <scope>NUCLEOTIDE SEQUENCE [LARGE SCALE GENOMIC DNA]</scope>
    <source>
        <strain evidence="7">cv. OR44</strain>
    </source>
</reference>
<dbReference type="InterPro" id="IPR044964">
    <property type="entry name" value="RCD1/SRO1-5"/>
</dbReference>
<dbReference type="Gene3D" id="3.90.228.10">
    <property type="match status" value="1"/>
</dbReference>
<reference evidence="7" key="1">
    <citation type="submission" date="2015-04" db="UniProtKB">
        <authorList>
            <consortium name="EnsemblPlants"/>
        </authorList>
    </citation>
    <scope>IDENTIFICATION</scope>
</reference>
<dbReference type="PROSITE" id="PS51879">
    <property type="entry name" value="RST"/>
    <property type="match status" value="1"/>
</dbReference>
<keyword evidence="2" id="KW-0217">Developmental protein</keyword>
<dbReference type="GO" id="GO:0003950">
    <property type="term" value="F:NAD+ poly-ADP-ribosyltransferase activity"/>
    <property type="evidence" value="ECO:0007669"/>
    <property type="project" value="InterPro"/>
</dbReference>
<keyword evidence="8" id="KW-1185">Reference proteome</keyword>
<accession>A0A0E0F134</accession>
<evidence type="ECO:0000313" key="8">
    <source>
        <dbReference type="Proteomes" id="UP000008021"/>
    </source>
</evidence>
<dbReference type="Pfam" id="PF12174">
    <property type="entry name" value="RST"/>
    <property type="match status" value="1"/>
</dbReference>
<dbReference type="PANTHER" id="PTHR32263:SF10">
    <property type="entry name" value="OS10G0577800 PROTEIN"/>
    <property type="match status" value="1"/>
</dbReference>
<feature type="domain" description="PARP catalytic" evidence="5">
    <location>
        <begin position="1"/>
        <end position="216"/>
    </location>
</feature>
<evidence type="ECO:0000256" key="2">
    <source>
        <dbReference type="ARBA" id="ARBA00022473"/>
    </source>
</evidence>
<dbReference type="Gramene" id="OMERI10G15150.4">
    <property type="protein sequence ID" value="OMERI10G15150.4"/>
    <property type="gene ID" value="OMERI10G15150"/>
</dbReference>
<evidence type="ECO:0000313" key="7">
    <source>
        <dbReference type="EnsemblPlants" id="OMERI10G15150.4"/>
    </source>
</evidence>
<feature type="domain" description="RST" evidence="6">
    <location>
        <begin position="257"/>
        <end position="328"/>
    </location>
</feature>
<evidence type="ECO:0000256" key="4">
    <source>
        <dbReference type="ARBA" id="ARBA00023242"/>
    </source>
</evidence>
<dbReference type="EnsemblPlants" id="OMERI10G15150.4">
    <property type="protein sequence ID" value="OMERI10G15150.4"/>
    <property type="gene ID" value="OMERI10G15150"/>
</dbReference>
<protein>
    <recommendedName>
        <fullName evidence="9">PARP catalytic domain-containing protein</fullName>
    </recommendedName>
</protein>
<dbReference type="InterPro" id="IPR012317">
    <property type="entry name" value="Poly(ADP-ribose)pol_cat_dom"/>
</dbReference>
<dbReference type="AlphaFoldDB" id="A0A0E0F134"/>
<dbReference type="GO" id="GO:0005634">
    <property type="term" value="C:nucleus"/>
    <property type="evidence" value="ECO:0007669"/>
    <property type="project" value="UniProtKB-SubCell"/>
</dbReference>
<dbReference type="InterPro" id="IPR022003">
    <property type="entry name" value="RST"/>
</dbReference>